<feature type="coiled-coil region" evidence="1">
    <location>
        <begin position="696"/>
        <end position="723"/>
    </location>
</feature>
<dbReference type="Proteomes" id="UP000649753">
    <property type="component" value="Unassembled WGS sequence"/>
</dbReference>
<name>A0A927MG56_9ACTN</name>
<feature type="region of interest" description="Disordered" evidence="2">
    <location>
        <begin position="32"/>
        <end position="52"/>
    </location>
</feature>
<sequence length="1395" mass="147292">MNRRLMDVTLRFVLAALLGFSLGGVVVTPPAGAEPKPAELKPAATASSNEWTDEEADWYRDSVVDIATYAAEPEVREAATVALAVGTTQAIADFVDTGWARARLAASQRKTREKNQVKTWSTSGGTNVKRAANLALLGGDYAISEFVAWGYEVADRLDHPVADTEAERARIYARVEQMIAIGGPTVVAEGSQVLASGDPATIAAFYATGYAAANRVDWDNRERVRLAIEQRNEILDALTAGATAAEAGARARAEIIAANIEGLRYLEDALLAMRQAAAAANAADQVFEQDRVHRPQQPGRTALLEAHKAVAIAQAGRAEQTALQMNAVIARVQIAARDLIESGQDHGQDWVQVAISVGLSAQAAAHAAGTAGQAATATLADSLALDADQNATLHANNAARWLAETKYQEKVAADQAVVAKAQQKIAEDAAKRAKDQRGIAEQAASDARQHAGRAKSLRADAERASANAIAQAQVAASAQLEANDAIQRESAAINRVNRSTEELQAATSRCFAAEEEYNAIAAALQKARDEAIAAGQDADEATRDLQIQADRARNAFHSAQAWADRARAAADAARGEAQRASAAAQQARNAAKAAQQSALTARRASDSAGQAAVASVRAAENARVNAERTQAEAIAAVREAAHAIVQADIAGNAAGSAAALAALTVDRAGTASYIASRFAAVNADARNALAVASEALVVAQEQAAAAAERAAEAEAAADHATEQATEAIGAIKPAYEAAARAVGSANTAIGAANKAYQAAVAATADANGASTAAHVATQWESAAWRDANIADYAAQNASLAAASAGRASASIDKAYAWAKAATADIHAQAKKLSDTLKGLQDERAKQEAIAREQQAFEDKVEDGILSYLKCQARMVDACKHLWELVQPSLKTALDASKDHIALLAKCYTGDDAACDEGQANGDQVIDFFVQVGAGLVEGAKGFVLGLKALADCGSWVVVGLDGDYFRNNCGKTVEGFRQMPAMLRDHPLELIHVTEWRENPGKAFGLTLFDVASFAIPGVGELGGALNKTLGEISNLLRLGLTKVSGGIGRIERFAVRLADAPDEIAQIIGIGLRLENGVAKFDEAFALVDKKLYKVDGATARLDGTAADLEGAVVHLDGGLLSIENGIASIRDLVLRLARDVDFPDTPPTCRIPAAAKTAIAAAAAVCNGTQPDGSWQYEENRVTLSLTRQDNELADAAIATAKIAEEQLSPRWQVLIDSIPGAARQGWDQRLKKPDSLKRKLATKIKATPGGTRQWLEGIGDNIRYAVTFEGNRYVGGVKETVAALKLKHYELTKMENGWIVGNMGNYKGINTTWRDPGTGHLFEVQFHTPESFVVNKREHLFYEIRRLEQEPGGPEPSGRGILQSEAKMISRALWATVPDPEDADTLDFPLGR</sequence>
<evidence type="ECO:0000313" key="3">
    <source>
        <dbReference type="EMBL" id="MBE1492471.1"/>
    </source>
</evidence>
<feature type="compositionally biased region" description="Low complexity" evidence="2">
    <location>
        <begin position="32"/>
        <end position="46"/>
    </location>
</feature>
<proteinExistence type="predicted"/>
<gene>
    <name evidence="3" type="ORF">H4W31_008109</name>
</gene>
<keyword evidence="1" id="KW-0175">Coiled coil</keyword>
<dbReference type="EMBL" id="JADBEB010000001">
    <property type="protein sequence ID" value="MBE1492471.1"/>
    <property type="molecule type" value="Genomic_DNA"/>
</dbReference>
<organism evidence="3 4">
    <name type="scientific">Plantactinospora soyae</name>
    <dbReference type="NCBI Taxonomy" id="1544732"/>
    <lineage>
        <taxon>Bacteria</taxon>
        <taxon>Bacillati</taxon>
        <taxon>Actinomycetota</taxon>
        <taxon>Actinomycetes</taxon>
        <taxon>Micromonosporales</taxon>
        <taxon>Micromonosporaceae</taxon>
        <taxon>Plantactinospora</taxon>
    </lineage>
</organism>
<protein>
    <submittedName>
        <fullName evidence="3">Uncharacterized protein</fullName>
    </submittedName>
</protein>
<evidence type="ECO:0000256" key="2">
    <source>
        <dbReference type="SAM" id="MobiDB-lite"/>
    </source>
</evidence>
<comment type="caution">
    <text evidence="3">The sequence shown here is derived from an EMBL/GenBank/DDBJ whole genome shotgun (WGS) entry which is preliminary data.</text>
</comment>
<evidence type="ECO:0000256" key="1">
    <source>
        <dbReference type="SAM" id="Coils"/>
    </source>
</evidence>
<accession>A0A927MG56</accession>
<evidence type="ECO:0000313" key="4">
    <source>
        <dbReference type="Proteomes" id="UP000649753"/>
    </source>
</evidence>
<dbReference type="RefSeq" id="WP_192771372.1">
    <property type="nucleotide sequence ID" value="NZ_JADBEB010000001.1"/>
</dbReference>
<keyword evidence="4" id="KW-1185">Reference proteome</keyword>
<dbReference type="InterPro" id="IPR005506">
    <property type="entry name" value="DUF312_ALF"/>
</dbReference>
<feature type="coiled-coil region" evidence="1">
    <location>
        <begin position="496"/>
        <end position="639"/>
    </location>
</feature>
<dbReference type="Pfam" id="PF03752">
    <property type="entry name" value="ALF"/>
    <property type="match status" value="2"/>
</dbReference>
<reference evidence="3" key="1">
    <citation type="submission" date="2020-10" db="EMBL/GenBank/DDBJ databases">
        <title>Sequencing the genomes of 1000 actinobacteria strains.</title>
        <authorList>
            <person name="Klenk H.-P."/>
        </authorList>
    </citation>
    <scope>NUCLEOTIDE SEQUENCE</scope>
    <source>
        <strain evidence="3">DSM 46832</strain>
    </source>
</reference>